<sequence>MDFAWYSYNFQFSSTPQVESAPKFDFRHLAKSIILYESYKRKLDFNNKLYFSQFNESKKLEMKRACKERWEYFCSYCHRCFSKAYNKKIHERTHTNERPFACSVCFKKFRRKDHLKDHMLLMEESKIESNVLLTCENETKNEENCEFFDDNIDTENSKWITENRTNTIPSNSISDGVLSCPMCMTTLCYDCQRHEIYQNQYRAMFVYNCDLKNDKIPIEKIESQDTKDTQDSSIFQYVMCECCDCHVAYYDKNQVYHFFNVIRGNEILQTVSKITKVVIVRLTNKNIYLIVPESVSNNSIQVWCELESNILFIDYKMAGLSLSDNEIYFEIAPENILSVFKSCKVDSVCMKLTYKFSTFLSFEFSMPIMDKNSNFIVHDIPISIIPKRLWSEYPEPNLPEFHCSIYLNDLKVLRNGVERLKKMSPYMKIMANRKGQFLMEIKNEIVCVCMKFDKLRQPLWNDYKYPQCSQNEHDDVDFFYTISVNPKPFYSFLSINQLNPTNVICSNL</sequence>
<comment type="caution">
    <text evidence="9">The sequence shown here is derived from an EMBL/GenBank/DDBJ whole genome shotgun (WGS) entry which is preliminary data.</text>
</comment>
<evidence type="ECO:0000256" key="3">
    <source>
        <dbReference type="ARBA" id="ARBA00022737"/>
    </source>
</evidence>
<dbReference type="PANTHER" id="PTHR12900:SF0">
    <property type="entry name" value="CHECKPOINT PROTEIN"/>
    <property type="match status" value="1"/>
</dbReference>
<dbReference type="InterPro" id="IPR013087">
    <property type="entry name" value="Znf_C2H2_type"/>
</dbReference>
<evidence type="ECO:0000313" key="9">
    <source>
        <dbReference type="EMBL" id="OAF67770.1"/>
    </source>
</evidence>
<dbReference type="GO" id="GO:0031573">
    <property type="term" value="P:mitotic intra-S DNA damage checkpoint signaling"/>
    <property type="evidence" value="ECO:0007669"/>
    <property type="project" value="TreeGrafter"/>
</dbReference>
<gene>
    <name evidence="9" type="ORF">A3Q56_04496</name>
</gene>
<dbReference type="GO" id="GO:0008270">
    <property type="term" value="F:zinc ion binding"/>
    <property type="evidence" value="ECO:0007669"/>
    <property type="project" value="UniProtKB-KW"/>
</dbReference>
<evidence type="ECO:0000313" key="10">
    <source>
        <dbReference type="Proteomes" id="UP000078046"/>
    </source>
</evidence>
<dbReference type="SMART" id="SM00355">
    <property type="entry name" value="ZnF_C2H2"/>
    <property type="match status" value="2"/>
</dbReference>
<dbReference type="Gene3D" id="3.70.10.10">
    <property type="match status" value="1"/>
</dbReference>
<dbReference type="AlphaFoldDB" id="A0A177B0X4"/>
<keyword evidence="6" id="KW-0539">Nucleus</keyword>
<dbReference type="Gene3D" id="3.30.160.60">
    <property type="entry name" value="Classic Zinc Finger"/>
    <property type="match status" value="2"/>
</dbReference>
<dbReference type="GO" id="GO:0000723">
    <property type="term" value="P:telomere maintenance"/>
    <property type="evidence" value="ECO:0007669"/>
    <property type="project" value="TreeGrafter"/>
</dbReference>
<protein>
    <submittedName>
        <fullName evidence="9">Checkpoint protein HUS1</fullName>
    </submittedName>
</protein>
<dbReference type="GO" id="GO:0035861">
    <property type="term" value="C:site of double-strand break"/>
    <property type="evidence" value="ECO:0007669"/>
    <property type="project" value="TreeGrafter"/>
</dbReference>
<evidence type="ECO:0000259" key="8">
    <source>
        <dbReference type="PROSITE" id="PS50157"/>
    </source>
</evidence>
<dbReference type="FunFam" id="3.30.160.60:FF:000624">
    <property type="entry name" value="zinc finger protein 697"/>
    <property type="match status" value="1"/>
</dbReference>
<dbReference type="EMBL" id="LWCA01000580">
    <property type="protein sequence ID" value="OAF67770.1"/>
    <property type="molecule type" value="Genomic_DNA"/>
</dbReference>
<evidence type="ECO:0000256" key="5">
    <source>
        <dbReference type="ARBA" id="ARBA00022833"/>
    </source>
</evidence>
<dbReference type="GO" id="GO:0044778">
    <property type="term" value="P:meiotic DNA integrity checkpoint signaling"/>
    <property type="evidence" value="ECO:0007669"/>
    <property type="project" value="TreeGrafter"/>
</dbReference>
<evidence type="ECO:0000256" key="4">
    <source>
        <dbReference type="ARBA" id="ARBA00022771"/>
    </source>
</evidence>
<evidence type="ECO:0000256" key="7">
    <source>
        <dbReference type="PROSITE-ProRule" id="PRU00042"/>
    </source>
</evidence>
<dbReference type="GO" id="GO:0030896">
    <property type="term" value="C:checkpoint clamp complex"/>
    <property type="evidence" value="ECO:0007669"/>
    <property type="project" value="InterPro"/>
</dbReference>
<feature type="domain" description="C2H2-type" evidence="8">
    <location>
        <begin position="72"/>
        <end position="99"/>
    </location>
</feature>
<dbReference type="Pfam" id="PF10238">
    <property type="entry name" value="Eapp_C"/>
    <property type="match status" value="1"/>
</dbReference>
<evidence type="ECO:0000256" key="2">
    <source>
        <dbReference type="ARBA" id="ARBA00022723"/>
    </source>
</evidence>
<accession>A0A177B0X4</accession>
<organism evidence="9 10">
    <name type="scientific">Intoshia linei</name>
    <dbReference type="NCBI Taxonomy" id="1819745"/>
    <lineage>
        <taxon>Eukaryota</taxon>
        <taxon>Metazoa</taxon>
        <taxon>Spiralia</taxon>
        <taxon>Lophotrochozoa</taxon>
        <taxon>Mesozoa</taxon>
        <taxon>Orthonectida</taxon>
        <taxon>Rhopaluridae</taxon>
        <taxon>Intoshia</taxon>
    </lineage>
</organism>
<dbReference type="PROSITE" id="PS50157">
    <property type="entry name" value="ZINC_FINGER_C2H2_2"/>
    <property type="match status" value="2"/>
</dbReference>
<keyword evidence="3" id="KW-0677">Repeat</keyword>
<keyword evidence="10" id="KW-1185">Reference proteome</keyword>
<dbReference type="PROSITE" id="PS00028">
    <property type="entry name" value="ZINC_FINGER_C2H2_1"/>
    <property type="match status" value="1"/>
</dbReference>
<name>A0A177B0X4_9BILA</name>
<dbReference type="Pfam" id="PF04005">
    <property type="entry name" value="Hus1"/>
    <property type="match status" value="1"/>
</dbReference>
<dbReference type="Proteomes" id="UP000078046">
    <property type="component" value="Unassembled WGS sequence"/>
</dbReference>
<dbReference type="GO" id="GO:0006289">
    <property type="term" value="P:nucleotide-excision repair"/>
    <property type="evidence" value="ECO:0007669"/>
    <property type="project" value="TreeGrafter"/>
</dbReference>
<dbReference type="GO" id="GO:0033314">
    <property type="term" value="P:mitotic DNA replication checkpoint signaling"/>
    <property type="evidence" value="ECO:0007669"/>
    <property type="project" value="TreeGrafter"/>
</dbReference>
<dbReference type="InterPro" id="IPR007150">
    <property type="entry name" value="HUS1/Mec3"/>
</dbReference>
<evidence type="ECO:0000256" key="6">
    <source>
        <dbReference type="ARBA" id="ARBA00023242"/>
    </source>
</evidence>
<keyword evidence="4 7" id="KW-0863">Zinc-finger</keyword>
<dbReference type="GO" id="GO:0000724">
    <property type="term" value="P:double-strand break repair via homologous recombination"/>
    <property type="evidence" value="ECO:0007669"/>
    <property type="project" value="TreeGrafter"/>
</dbReference>
<evidence type="ECO:0000256" key="1">
    <source>
        <dbReference type="ARBA" id="ARBA00004123"/>
    </source>
</evidence>
<feature type="domain" description="C2H2-type" evidence="8">
    <location>
        <begin position="100"/>
        <end position="127"/>
    </location>
</feature>
<keyword evidence="2" id="KW-0479">Metal-binding</keyword>
<dbReference type="OrthoDB" id="10063861at2759"/>
<dbReference type="InterPro" id="IPR019370">
    <property type="entry name" value="E2F-assoc_phosphoprotein"/>
</dbReference>
<dbReference type="SUPFAM" id="SSF57667">
    <property type="entry name" value="beta-beta-alpha zinc fingers"/>
    <property type="match status" value="1"/>
</dbReference>
<keyword evidence="5" id="KW-0862">Zinc</keyword>
<dbReference type="PANTHER" id="PTHR12900">
    <property type="entry name" value="MITOTIC AND DNA DAMAGE CHECKPOINT PROTEIN HUS1"/>
    <property type="match status" value="1"/>
</dbReference>
<dbReference type="InterPro" id="IPR036236">
    <property type="entry name" value="Znf_C2H2_sf"/>
</dbReference>
<proteinExistence type="predicted"/>
<comment type="subcellular location">
    <subcellularLocation>
        <location evidence="1">Nucleus</location>
    </subcellularLocation>
</comment>
<reference evidence="9 10" key="1">
    <citation type="submission" date="2016-04" db="EMBL/GenBank/DDBJ databases">
        <title>The genome of Intoshia linei affirms orthonectids as highly simplified spiralians.</title>
        <authorList>
            <person name="Mikhailov K.V."/>
            <person name="Slusarev G.S."/>
            <person name="Nikitin M.A."/>
            <person name="Logacheva M.D."/>
            <person name="Penin A."/>
            <person name="Aleoshin V."/>
            <person name="Panchin Y.V."/>
        </authorList>
    </citation>
    <scope>NUCLEOTIDE SEQUENCE [LARGE SCALE GENOMIC DNA]</scope>
    <source>
        <strain evidence="9">Intl2013</strain>
        <tissue evidence="9">Whole animal</tissue>
    </source>
</reference>